<dbReference type="GO" id="GO:0051123">
    <property type="term" value="P:RNA polymerase II preinitiation complex assembly"/>
    <property type="evidence" value="ECO:0007669"/>
    <property type="project" value="TreeGrafter"/>
</dbReference>
<dbReference type="SUPFAM" id="SSF47370">
    <property type="entry name" value="Bromodomain"/>
    <property type="match status" value="2"/>
</dbReference>
<dbReference type="GO" id="GO:0017025">
    <property type="term" value="F:TBP-class protein binding"/>
    <property type="evidence" value="ECO:0007669"/>
    <property type="project" value="InterPro"/>
</dbReference>
<dbReference type="InterPro" id="IPR009067">
    <property type="entry name" value="TAF_II_230-bd"/>
</dbReference>
<dbReference type="Proteomes" id="UP000694846">
    <property type="component" value="Unplaced"/>
</dbReference>
<dbReference type="InterPro" id="IPR036741">
    <property type="entry name" value="TAFII-230_TBP-bd_sf"/>
</dbReference>
<gene>
    <name evidence="13" type="primary">LOC112689105</name>
</gene>
<dbReference type="Gene3D" id="1.10.1100.10">
    <property type="entry name" value="TAFII-230 TBP-binding domain"/>
    <property type="match status" value="1"/>
</dbReference>
<dbReference type="InterPro" id="IPR022591">
    <property type="entry name" value="TAF1_HAT_dom"/>
</dbReference>
<feature type="compositionally biased region" description="Basic and acidic residues" evidence="10">
    <location>
        <begin position="1090"/>
        <end position="1101"/>
    </location>
</feature>
<evidence type="ECO:0000256" key="10">
    <source>
        <dbReference type="SAM" id="MobiDB-lite"/>
    </source>
</evidence>
<proteinExistence type="inferred from homology"/>
<feature type="region of interest" description="Disordered" evidence="10">
    <location>
        <begin position="1090"/>
        <end position="1112"/>
    </location>
</feature>
<evidence type="ECO:0000256" key="5">
    <source>
        <dbReference type="ARBA" id="ARBA00023163"/>
    </source>
</evidence>
<dbReference type="CTD" id="6872"/>
<feature type="region of interest" description="Disordered" evidence="10">
    <location>
        <begin position="1713"/>
        <end position="1788"/>
    </location>
</feature>
<dbReference type="InterPro" id="IPR041670">
    <property type="entry name" value="Znf-CCHC_6"/>
</dbReference>
<evidence type="ECO:0000256" key="2">
    <source>
        <dbReference type="ARBA" id="ARBA00009064"/>
    </source>
</evidence>
<feature type="compositionally biased region" description="Acidic residues" evidence="10">
    <location>
        <begin position="1754"/>
        <end position="1763"/>
    </location>
</feature>
<keyword evidence="6" id="KW-0539">Nucleus</keyword>
<sequence>MNEDSSDAHQASCDFDLTSFMFGNIDESGQLENDDILDNDTKKYLASLSKLGFSSVMSDVISSSELKGVENGHDDTNNLTDKSPTAQDFFDIDELAEDTTSSKPQDSESGYDGDNELNDKKFDKSKRLETPLAAMLPSKYENVDVTTLFPDFRVGKVLRFSRLFKPNKSSRLPKVWRNVKVKRKKRRHSDAVDYNSSDTDSKNQIMCLEFGSLPELELIACDDEEKFLQPIENLSKQTNQNKLENDDGSNNQAYWRGGPAKLWYDMLGVPENGEEFDYGFKLKDNKNKDDEINTSDNPYPEDAYLMVSQLHWEDDIIWNGEDIKHKVLQKLNSKTNAAGWVPSSTNRTAQAFSQPGKGMLPLAGGSVRLATSNINVSQSQNKMAPKSNMNSKQQPINDTTDDTWYSIFPVENEELVYGTWEDEIIWDAQNMEKIPRPKILTLDPNDENIILGVPDDVDPAKQRLDNATPVKVKIPHPHVKKSKLLLGKAGVINVLEEDTPLPPPKSPDRDPFNVSNDCYYQPRSSETSLRLKVGGGNIIQHSTPVVELKAPFVQTHMGQMRLRNFHRPPMKRYSHGNVTRPVFHPIEPLLKNIKMKAKLREQERIASGGGDVFFMRTPDDLTGRDGSIILVEYCEEHPPLLNQVGMCSKIKNYYKRKIGKDPGPPILRFGELAYAHTSPFLGVLSPGRTIQVIENNLYRAPIYEHKPLENDFLLIRTRHAYYIREIDALFTSGQLCPLYEVPGPNSKRANNFVRDFLQVFIYRLFWKSTDYPRRIKMDDIKRAFPSHSESSIRKRLKLCADFKRTGSDSNWWVIKPDFRLPSEEEIRAMVSPEQCCAYFSMIAAEQRLKDAGYGEKFILTSIEDDDEEMQLKMDDEIKVAPWNTTRAYIQAMKNKCLLQLTGPADPTGCGEGFSYVRVPNKPTLNKEEQEAQPKRMVTGTDADLRRLSLNNAKALLRKFAVPEEEIKKLSRWEVIDVVRTLSTEKAKAGEEGMTKFSRGNRFSIAEHQERYKEECQRIFDLQNKVLSSHELLSTDEGESFDEEDCSDIEEMGKNIENMLSNKKTSTQLSLEKEEQERHELRKMIMGEHNEDMRKRDKKKIDDDDSMQFSSTGQPGRVLRIYRTFQGVDGKEFTRTEVVRKPGVIDAYVKIRTTRDEGFIRQYALMDEAQKEEMKREKRRIQEQLRRIKRNQERERFSNTSRPQPGFGYSMVNKSNSLSNDVPMPTSGTVTIPKPRIEVTPPRPRKPKPSKMKPDLKVRCGACGNVGHMRTNKACPQYNLNPNASVNVALTEEQEEEIEKQMNVEDEDLVNVDGTKVTLSSKLLKHAEEVKRRSLVLKVPKDALSRKKRKNELHCDYLKKPDRSANRRRTDPLIVLSTIFESILNEMRGMPDVHPFIYPVNVKKVPDYYNIVQRPMDLQTIRDGLHLKKYQNREEFLSDVNQIVENSTLYNGAKSSLTVAARRMLGVCVDRLHEKEERLMLLEKAINPLLDDNDQVALTFILDNVVGKVKIMSEAWPFMKPVNRKLVKDYYNVIKYPIDLETIASRVSSHKYHNRKEFLADINLILENSIAYNGEDSDFTQQARKLVSVATESLEEFDQYLTQVEQNISLVQARALEQVDIDSAADDDYGDMQEDMEDNLNSPREHKVNIEDIEFQMDPDSSNFKTETNHILEDDLHCSSEEDDFMEVVGENPPDDDSQQVAEAMVLLAEESMDLDPNYDPSDFLPTGSHNVDTSDDKDLPGPSNQNHTSANIQDDLEISDSDEEIAKDSPHNDSLDIKNEGDLGELWF</sequence>
<dbReference type="SUPFAM" id="SSF47055">
    <property type="entry name" value="TAF(II)230 TBP-binding fragment"/>
    <property type="match status" value="1"/>
</dbReference>
<dbReference type="CDD" id="cd05511">
    <property type="entry name" value="Bromo_TFIID"/>
    <property type="match status" value="2"/>
</dbReference>
<dbReference type="GO" id="GO:0004402">
    <property type="term" value="F:histone acetyltransferase activity"/>
    <property type="evidence" value="ECO:0007669"/>
    <property type="project" value="InterPro"/>
</dbReference>
<dbReference type="SMART" id="SM00297">
    <property type="entry name" value="BROMO"/>
    <property type="match status" value="2"/>
</dbReference>
<evidence type="ECO:0000256" key="1">
    <source>
        <dbReference type="ARBA" id="ARBA00004123"/>
    </source>
</evidence>
<evidence type="ECO:0000313" key="12">
    <source>
        <dbReference type="Proteomes" id="UP000694846"/>
    </source>
</evidence>
<dbReference type="InterPro" id="IPR018359">
    <property type="entry name" value="Bromodomain_CS"/>
</dbReference>
<dbReference type="InterPro" id="IPR036427">
    <property type="entry name" value="Bromodomain-like_sf"/>
</dbReference>
<dbReference type="GO" id="GO:0005669">
    <property type="term" value="C:transcription factor TFIID complex"/>
    <property type="evidence" value="ECO:0007669"/>
    <property type="project" value="InterPro"/>
</dbReference>
<keyword evidence="3" id="KW-0805">Transcription regulation</keyword>
<dbReference type="PRINTS" id="PR00503">
    <property type="entry name" value="BROMODOMAIN"/>
</dbReference>
<dbReference type="PANTHER" id="PTHR13900">
    <property type="entry name" value="TRANSCRIPTION INITIATION FACTOR TFIID"/>
    <property type="match status" value="1"/>
</dbReference>
<dbReference type="OrthoDB" id="5752at2759"/>
<comment type="subcellular location">
    <subcellularLocation>
        <location evidence="1">Nucleus</location>
    </subcellularLocation>
</comment>
<dbReference type="Gene3D" id="1.20.920.10">
    <property type="entry name" value="Bromodomain-like"/>
    <property type="match status" value="2"/>
</dbReference>
<feature type="region of interest" description="Disordered" evidence="10">
    <location>
        <begin position="1216"/>
        <end position="1254"/>
    </location>
</feature>
<feature type="compositionally biased region" description="Polar residues" evidence="10">
    <location>
        <begin position="1742"/>
        <end position="1752"/>
    </location>
</feature>
<reference evidence="13" key="1">
    <citation type="submission" date="2025-08" db="UniProtKB">
        <authorList>
            <consortium name="RefSeq"/>
        </authorList>
    </citation>
    <scope>IDENTIFICATION</scope>
    <source>
        <tissue evidence="13">Whole body</tissue>
    </source>
</reference>
<dbReference type="InterPro" id="IPR001487">
    <property type="entry name" value="Bromodomain"/>
</dbReference>
<accession>A0A8B8G6E1</accession>
<dbReference type="Pfam" id="PF00439">
    <property type="entry name" value="Bromodomain"/>
    <property type="match status" value="2"/>
</dbReference>
<feature type="compositionally biased region" description="Polar residues" evidence="10">
    <location>
        <begin position="98"/>
        <end position="108"/>
    </location>
</feature>
<evidence type="ECO:0000256" key="9">
    <source>
        <dbReference type="SAM" id="Coils"/>
    </source>
</evidence>
<dbReference type="Pfam" id="PF09247">
    <property type="entry name" value="TBP-binding"/>
    <property type="match status" value="1"/>
</dbReference>
<evidence type="ECO:0000256" key="6">
    <source>
        <dbReference type="ARBA" id="ARBA00023242"/>
    </source>
</evidence>
<keyword evidence="5" id="KW-0804">Transcription</keyword>
<evidence type="ECO:0000313" key="13">
    <source>
        <dbReference type="RefSeq" id="XP_025418413.1"/>
    </source>
</evidence>
<evidence type="ECO:0000256" key="7">
    <source>
        <dbReference type="ARBA" id="ARBA00040102"/>
    </source>
</evidence>
<evidence type="ECO:0000256" key="3">
    <source>
        <dbReference type="ARBA" id="ARBA00023015"/>
    </source>
</evidence>
<feature type="coiled-coil region" evidence="9">
    <location>
        <begin position="1163"/>
        <end position="1194"/>
    </location>
</feature>
<dbReference type="GeneID" id="112689105"/>
<feature type="domain" description="Bromo" evidence="11">
    <location>
        <begin position="1387"/>
        <end position="1457"/>
    </location>
</feature>
<dbReference type="InterPro" id="IPR040240">
    <property type="entry name" value="TAF1"/>
</dbReference>
<feature type="domain" description="Bromo" evidence="11">
    <location>
        <begin position="1509"/>
        <end position="1579"/>
    </location>
</feature>
<dbReference type="RefSeq" id="XP_025418413.1">
    <property type="nucleotide sequence ID" value="XM_025562628.1"/>
</dbReference>
<protein>
    <recommendedName>
        <fullName evidence="7">Transcription initiation factor TFIID subunit 1</fullName>
    </recommendedName>
</protein>
<dbReference type="PROSITE" id="PS50014">
    <property type="entry name" value="BROMODOMAIN_2"/>
    <property type="match status" value="2"/>
</dbReference>
<keyword evidence="9" id="KW-0175">Coiled coil</keyword>
<feature type="compositionally biased region" description="Basic and acidic residues" evidence="10">
    <location>
        <begin position="1764"/>
        <end position="1781"/>
    </location>
</feature>
<feature type="compositionally biased region" description="Polar residues" evidence="10">
    <location>
        <begin position="379"/>
        <end position="398"/>
    </location>
</feature>
<keyword evidence="4 8" id="KW-0103">Bromodomain</keyword>
<organism evidence="12 13">
    <name type="scientific">Sipha flava</name>
    <name type="common">yellow sugarcane aphid</name>
    <dbReference type="NCBI Taxonomy" id="143950"/>
    <lineage>
        <taxon>Eukaryota</taxon>
        <taxon>Metazoa</taxon>
        <taxon>Ecdysozoa</taxon>
        <taxon>Arthropoda</taxon>
        <taxon>Hexapoda</taxon>
        <taxon>Insecta</taxon>
        <taxon>Pterygota</taxon>
        <taxon>Neoptera</taxon>
        <taxon>Paraneoptera</taxon>
        <taxon>Hemiptera</taxon>
        <taxon>Sternorrhyncha</taxon>
        <taxon>Aphidomorpha</taxon>
        <taxon>Aphidoidea</taxon>
        <taxon>Aphididae</taxon>
        <taxon>Sipha</taxon>
    </lineage>
</organism>
<comment type="similarity">
    <text evidence="2">Belongs to the TAF1 family.</text>
</comment>
<name>A0A8B8G6E1_9HEMI</name>
<evidence type="ECO:0000256" key="4">
    <source>
        <dbReference type="ARBA" id="ARBA00023117"/>
    </source>
</evidence>
<feature type="region of interest" description="Disordered" evidence="10">
    <location>
        <begin position="97"/>
        <end position="124"/>
    </location>
</feature>
<keyword evidence="12" id="KW-1185">Reference proteome</keyword>
<evidence type="ECO:0000256" key="8">
    <source>
        <dbReference type="PROSITE-ProRule" id="PRU00035"/>
    </source>
</evidence>
<dbReference type="PROSITE" id="PS00633">
    <property type="entry name" value="BROMODOMAIN_1"/>
    <property type="match status" value="2"/>
</dbReference>
<dbReference type="PANTHER" id="PTHR13900:SF0">
    <property type="entry name" value="TRANSCRIPTION INITIATION FACTOR TFIID SUBUNIT 1"/>
    <property type="match status" value="1"/>
</dbReference>
<feature type="compositionally biased region" description="Polar residues" evidence="10">
    <location>
        <begin position="1216"/>
        <end position="1229"/>
    </location>
</feature>
<dbReference type="Pfam" id="PF12157">
    <property type="entry name" value="DUF3591"/>
    <property type="match status" value="1"/>
</dbReference>
<dbReference type="Pfam" id="PF15288">
    <property type="entry name" value="zf-CCHC_6"/>
    <property type="match status" value="1"/>
</dbReference>
<dbReference type="GO" id="GO:0016251">
    <property type="term" value="F:RNA polymerase II general transcription initiation factor activity"/>
    <property type="evidence" value="ECO:0007669"/>
    <property type="project" value="InterPro"/>
</dbReference>
<evidence type="ECO:0000259" key="11">
    <source>
        <dbReference type="PROSITE" id="PS50014"/>
    </source>
</evidence>
<feature type="region of interest" description="Disordered" evidence="10">
    <location>
        <begin position="379"/>
        <end position="400"/>
    </location>
</feature>